<keyword evidence="7" id="KW-0449">Lipoprotein</keyword>
<organism evidence="11 12">
    <name type="scientific">Ornithinibacillus hominis</name>
    <dbReference type="NCBI Taxonomy" id="2763055"/>
    <lineage>
        <taxon>Bacteria</taxon>
        <taxon>Bacillati</taxon>
        <taxon>Bacillota</taxon>
        <taxon>Bacilli</taxon>
        <taxon>Bacillales</taxon>
        <taxon>Bacillaceae</taxon>
        <taxon>Ornithinibacillus</taxon>
    </lineage>
</organism>
<dbReference type="Proteomes" id="UP000637359">
    <property type="component" value="Unassembled WGS sequence"/>
</dbReference>
<dbReference type="NCBIfam" id="TIGR02887">
    <property type="entry name" value="spore_ger_x_C"/>
    <property type="match status" value="1"/>
</dbReference>
<keyword evidence="6" id="KW-0564">Palmitate</keyword>
<comment type="caution">
    <text evidence="11">The sequence shown here is derived from an EMBL/GenBank/DDBJ whole genome shotgun (WGS) entry which is preliminary data.</text>
</comment>
<dbReference type="InterPro" id="IPR046953">
    <property type="entry name" value="Spore_GerAC-like_C"/>
</dbReference>
<accession>A0A923RJZ2</accession>
<evidence type="ECO:0000259" key="9">
    <source>
        <dbReference type="Pfam" id="PF05504"/>
    </source>
</evidence>
<dbReference type="Pfam" id="PF05504">
    <property type="entry name" value="Spore_GerAC"/>
    <property type="match status" value="1"/>
</dbReference>
<dbReference type="PROSITE" id="PS51257">
    <property type="entry name" value="PROKAR_LIPOPROTEIN"/>
    <property type="match status" value="1"/>
</dbReference>
<evidence type="ECO:0000256" key="1">
    <source>
        <dbReference type="ARBA" id="ARBA00004635"/>
    </source>
</evidence>
<name>A0A923RJZ2_9BACI</name>
<evidence type="ECO:0000256" key="5">
    <source>
        <dbReference type="ARBA" id="ARBA00023136"/>
    </source>
</evidence>
<evidence type="ECO:0000256" key="2">
    <source>
        <dbReference type="ARBA" id="ARBA00007886"/>
    </source>
</evidence>
<evidence type="ECO:0000313" key="11">
    <source>
        <dbReference type="EMBL" id="MBC5637808.1"/>
    </source>
</evidence>
<dbReference type="InterPro" id="IPR057336">
    <property type="entry name" value="GerAC_N"/>
</dbReference>
<feature type="chain" id="PRO_5039600828" evidence="8">
    <location>
        <begin position="24"/>
        <end position="402"/>
    </location>
</feature>
<sequence length="402" mass="44840">MKHIKLLVIIYLLLFFLSGCWSAQELTDITLATAMAIDKDEQGYKITLQVLNPKEIAGDQMTQSSTITTYSTVGTTIMEGFRGLTQVLPRKVNLSHLQLLVYGEEMAYDGIGKTLDVLVRDHEIRTDFTIAIAQGLEGAELISILTPLEEIPAIKVKSNIESSENFWAPTKSVHLDELIQSISTEGKEAILTGLYIIGNVESGTTMKTRQQSGNPTMIYLNGIGVFRGEKLQGWLNENESKGFNYITNNVSNTVGWVPCDNGGTLSVEVTDANTDMQASFVNGKPSIDITIEIKGNIGDVECSIDLTDQRSIEEVQKKLEQKTAELIEESVTKAQEFQSDIYGFGNAIKRSNPKEWEKIKEDWSYQFQELEVNVQVQVDIKKSGMVTQSIYDTIKRKTEKVE</sequence>
<evidence type="ECO:0000256" key="7">
    <source>
        <dbReference type="ARBA" id="ARBA00023288"/>
    </source>
</evidence>
<dbReference type="Gene3D" id="6.20.190.10">
    <property type="entry name" value="Nutrient germinant receptor protein C, domain 1"/>
    <property type="match status" value="1"/>
</dbReference>
<comment type="similarity">
    <text evidence="2">Belongs to the GerABKC lipoprotein family.</text>
</comment>
<proteinExistence type="inferred from homology"/>
<evidence type="ECO:0000256" key="3">
    <source>
        <dbReference type="ARBA" id="ARBA00022544"/>
    </source>
</evidence>
<dbReference type="Gene3D" id="3.30.300.210">
    <property type="entry name" value="Nutrient germinant receptor protein C, domain 3"/>
    <property type="match status" value="1"/>
</dbReference>
<keyword evidence="3" id="KW-0309">Germination</keyword>
<dbReference type="InterPro" id="IPR008844">
    <property type="entry name" value="Spore_GerAC-like"/>
</dbReference>
<dbReference type="EMBL" id="JACOOL010000010">
    <property type="protein sequence ID" value="MBC5637808.1"/>
    <property type="molecule type" value="Genomic_DNA"/>
</dbReference>
<evidence type="ECO:0000256" key="4">
    <source>
        <dbReference type="ARBA" id="ARBA00022729"/>
    </source>
</evidence>
<gene>
    <name evidence="11" type="ORF">H8S33_13415</name>
</gene>
<dbReference type="Pfam" id="PF25198">
    <property type="entry name" value="Spore_GerAC_N"/>
    <property type="match status" value="1"/>
</dbReference>
<feature type="domain" description="Spore germination protein N-terminal" evidence="10">
    <location>
        <begin position="23"/>
        <end position="192"/>
    </location>
</feature>
<keyword evidence="4 8" id="KW-0732">Signal</keyword>
<keyword evidence="5" id="KW-0472">Membrane</keyword>
<feature type="domain" description="Spore germination GerAC-like C-terminal" evidence="9">
    <location>
        <begin position="221"/>
        <end position="384"/>
    </location>
</feature>
<evidence type="ECO:0000313" key="12">
    <source>
        <dbReference type="Proteomes" id="UP000637359"/>
    </source>
</evidence>
<dbReference type="RefSeq" id="WP_186870518.1">
    <property type="nucleotide sequence ID" value="NZ_JACOOL010000010.1"/>
</dbReference>
<dbReference type="InterPro" id="IPR038501">
    <property type="entry name" value="Spore_GerAC_C_sf"/>
</dbReference>
<dbReference type="PANTHER" id="PTHR35789">
    <property type="entry name" value="SPORE GERMINATION PROTEIN B3"/>
    <property type="match status" value="1"/>
</dbReference>
<dbReference type="AlphaFoldDB" id="A0A923RJZ2"/>
<comment type="subcellular location">
    <subcellularLocation>
        <location evidence="1">Membrane</location>
        <topology evidence="1">Lipid-anchor</topology>
    </subcellularLocation>
</comment>
<evidence type="ECO:0000256" key="8">
    <source>
        <dbReference type="SAM" id="SignalP"/>
    </source>
</evidence>
<dbReference type="PANTHER" id="PTHR35789:SF1">
    <property type="entry name" value="SPORE GERMINATION PROTEIN B3"/>
    <property type="match status" value="1"/>
</dbReference>
<protein>
    <submittedName>
        <fullName evidence="11">Ger(X)C family spore germination protein</fullName>
    </submittedName>
</protein>
<feature type="signal peptide" evidence="8">
    <location>
        <begin position="1"/>
        <end position="23"/>
    </location>
</feature>
<keyword evidence="12" id="KW-1185">Reference proteome</keyword>
<reference evidence="11" key="1">
    <citation type="submission" date="2020-08" db="EMBL/GenBank/DDBJ databases">
        <title>Genome public.</title>
        <authorList>
            <person name="Liu C."/>
            <person name="Sun Q."/>
        </authorList>
    </citation>
    <scope>NUCLEOTIDE SEQUENCE</scope>
    <source>
        <strain evidence="11">BX22</strain>
    </source>
</reference>
<evidence type="ECO:0000256" key="6">
    <source>
        <dbReference type="ARBA" id="ARBA00023139"/>
    </source>
</evidence>
<dbReference type="GO" id="GO:0009847">
    <property type="term" value="P:spore germination"/>
    <property type="evidence" value="ECO:0007669"/>
    <property type="project" value="InterPro"/>
</dbReference>
<evidence type="ECO:0000259" key="10">
    <source>
        <dbReference type="Pfam" id="PF25198"/>
    </source>
</evidence>
<dbReference type="GO" id="GO:0016020">
    <property type="term" value="C:membrane"/>
    <property type="evidence" value="ECO:0007669"/>
    <property type="project" value="UniProtKB-SubCell"/>
</dbReference>